<dbReference type="InterPro" id="IPR017946">
    <property type="entry name" value="PLC-like_Pdiesterase_TIM-brl"/>
</dbReference>
<dbReference type="EMBL" id="SNXO01000003">
    <property type="protein sequence ID" value="TDP59591.1"/>
    <property type="molecule type" value="Genomic_DNA"/>
</dbReference>
<dbReference type="Pfam" id="PF03009">
    <property type="entry name" value="GDPD"/>
    <property type="match status" value="1"/>
</dbReference>
<dbReference type="GO" id="GO:0008081">
    <property type="term" value="F:phosphoric diester hydrolase activity"/>
    <property type="evidence" value="ECO:0007669"/>
    <property type="project" value="InterPro"/>
</dbReference>
<dbReference type="InterPro" id="IPR030395">
    <property type="entry name" value="GP_PDE_dom"/>
</dbReference>
<feature type="domain" description="GP-PDE" evidence="1">
    <location>
        <begin position="122"/>
        <end position="358"/>
    </location>
</feature>
<evidence type="ECO:0000313" key="3">
    <source>
        <dbReference type="Proteomes" id="UP000295500"/>
    </source>
</evidence>
<dbReference type="Pfam" id="PF02368">
    <property type="entry name" value="Big_2"/>
    <property type="match status" value="1"/>
</dbReference>
<sequence length="358" mass="39597">MKIISLNRRAERIISLVTALIVSVSLLSIPITASAATASSFRITNLSTTGTKTIQTGRTFTAKYKVPKKYKKCKIVWKSSDKSIATVSSKGKVSTRRFGVVTISAYISKHKSMNTSFTLYSRNIIGHRGYRAKAPENTAASFILAGKAGFWGCECDVWETAHTAQTYNADGSYTPLKDTFDIVVMHDSTFQRMCGNSANVKDLTADEISQLSIISGNNIEKYSDEKVCFFSTYLSICKEYGMVPDVELKDGNMSQAALEKTVDLLYEYGLLQKALVVSFHLYELKDAMTYAKSQYGVSMKTYYAITPHNASSTEKAKELVWTASNLGLTGICLDKSLSDVTIVDYCDRMKLAMTLETD</sequence>
<dbReference type="Gene3D" id="2.60.40.1080">
    <property type="match status" value="1"/>
</dbReference>
<dbReference type="RefSeq" id="WP_166635324.1">
    <property type="nucleotide sequence ID" value="NZ_SNXO01000003.1"/>
</dbReference>
<dbReference type="PANTHER" id="PTHR46211">
    <property type="entry name" value="GLYCEROPHOSPHORYL DIESTER PHOSPHODIESTERASE"/>
    <property type="match status" value="1"/>
</dbReference>
<dbReference type="SUPFAM" id="SSF51695">
    <property type="entry name" value="PLC-like phosphodiesterases"/>
    <property type="match status" value="1"/>
</dbReference>
<dbReference type="SUPFAM" id="SSF49373">
    <property type="entry name" value="Invasin/intimin cell-adhesion fragments"/>
    <property type="match status" value="1"/>
</dbReference>
<name>A0A4R6QB57_9FIRM</name>
<proteinExistence type="predicted"/>
<reference evidence="2 3" key="1">
    <citation type="submission" date="2019-03" db="EMBL/GenBank/DDBJ databases">
        <title>Genomic Encyclopedia of Type Strains, Phase IV (KMG-IV): sequencing the most valuable type-strain genomes for metagenomic binning, comparative biology and taxonomic classification.</title>
        <authorList>
            <person name="Goeker M."/>
        </authorList>
    </citation>
    <scope>NUCLEOTIDE SEQUENCE [LARGE SCALE GENOMIC DNA]</scope>
    <source>
        <strain evidence="2 3">DSM 28287</strain>
    </source>
</reference>
<gene>
    <name evidence="2" type="ORF">EV211_10310</name>
</gene>
<dbReference type="Proteomes" id="UP000295500">
    <property type="component" value="Unassembled WGS sequence"/>
</dbReference>
<organism evidence="2 3">
    <name type="scientific">Aminicella lysinilytica</name>
    <dbReference type="NCBI Taxonomy" id="433323"/>
    <lineage>
        <taxon>Bacteria</taxon>
        <taxon>Bacillati</taxon>
        <taxon>Bacillota</taxon>
        <taxon>Clostridia</taxon>
        <taxon>Peptostreptococcales</taxon>
        <taxon>Anaerovoracaceae</taxon>
        <taxon>Aminicella</taxon>
    </lineage>
</organism>
<keyword evidence="3" id="KW-1185">Reference proteome</keyword>
<dbReference type="PROSITE" id="PS51704">
    <property type="entry name" value="GP_PDE"/>
    <property type="match status" value="1"/>
</dbReference>
<dbReference type="InterPro" id="IPR008964">
    <property type="entry name" value="Invasin/intimin_cell_adhesion"/>
</dbReference>
<dbReference type="InterPro" id="IPR003343">
    <property type="entry name" value="Big_2"/>
</dbReference>
<dbReference type="Gene3D" id="3.20.20.190">
    <property type="entry name" value="Phosphatidylinositol (PI) phosphodiesterase"/>
    <property type="match status" value="1"/>
</dbReference>
<accession>A0A4R6QB57</accession>
<comment type="caution">
    <text evidence="2">The sequence shown here is derived from an EMBL/GenBank/DDBJ whole genome shotgun (WGS) entry which is preliminary data.</text>
</comment>
<protein>
    <submittedName>
        <fullName evidence="2">Glycerophosphoryl diester phosphodiesterase</fullName>
    </submittedName>
</protein>
<dbReference type="PANTHER" id="PTHR46211:SF1">
    <property type="entry name" value="GLYCEROPHOSPHODIESTER PHOSPHODIESTERASE, CYTOPLASMIC"/>
    <property type="match status" value="1"/>
</dbReference>
<dbReference type="GO" id="GO:0006629">
    <property type="term" value="P:lipid metabolic process"/>
    <property type="evidence" value="ECO:0007669"/>
    <property type="project" value="InterPro"/>
</dbReference>
<dbReference type="AlphaFoldDB" id="A0A4R6QB57"/>
<evidence type="ECO:0000313" key="2">
    <source>
        <dbReference type="EMBL" id="TDP59591.1"/>
    </source>
</evidence>
<evidence type="ECO:0000259" key="1">
    <source>
        <dbReference type="PROSITE" id="PS51704"/>
    </source>
</evidence>